<feature type="compositionally biased region" description="Polar residues" evidence="1">
    <location>
        <begin position="11"/>
        <end position="23"/>
    </location>
</feature>
<dbReference type="HOGENOM" id="CLU_114175_0_0_1"/>
<evidence type="ECO:0000313" key="2">
    <source>
        <dbReference type="EMBL" id="CBX94356.1"/>
    </source>
</evidence>
<sequence>MYAKYLGVAASQTGETSSLQHPPTSMMARQLQKTASDSDDANTESQQMIAVAHLLKQRKSHEKEMRQLRAKIQADHGSLNSLLDQRMRQTEIQAIDRRHEMVDSILKALGPPSEPNHRKTTTIAGTKIADHATYTSTTDVLAQSKGLVKEYEGLDGMISDMRSQQGDSVADTWKRKIRESEEQLRKGARVAARNVKKVLGADMSIDEAYKMEVDRKVEIQQDKGDNLSYELQRSLRYAERGVKRMAKGLPFEEA</sequence>
<feature type="region of interest" description="Disordered" evidence="1">
    <location>
        <begin position="11"/>
        <end position="44"/>
    </location>
</feature>
<dbReference type="InParanoid" id="E4ZSH6"/>
<evidence type="ECO:0000256" key="1">
    <source>
        <dbReference type="SAM" id="MobiDB-lite"/>
    </source>
</evidence>
<accession>E4ZSH6</accession>
<gene>
    <name evidence="2" type="ORF">LEMA_P121200.1</name>
</gene>
<reference evidence="3" key="1">
    <citation type="journal article" date="2011" name="Nat. Commun.">
        <title>Effector diversification within compartments of the Leptosphaeria maculans genome affected by Repeat-Induced Point mutations.</title>
        <authorList>
            <person name="Rouxel T."/>
            <person name="Grandaubert J."/>
            <person name="Hane J.K."/>
            <person name="Hoede C."/>
            <person name="van de Wouw A.P."/>
            <person name="Couloux A."/>
            <person name="Dominguez V."/>
            <person name="Anthouard V."/>
            <person name="Bally P."/>
            <person name="Bourras S."/>
            <person name="Cozijnsen A.J."/>
            <person name="Ciuffetti L.M."/>
            <person name="Degrave A."/>
            <person name="Dilmaghani A."/>
            <person name="Duret L."/>
            <person name="Fudal I."/>
            <person name="Goodwin S.B."/>
            <person name="Gout L."/>
            <person name="Glaser N."/>
            <person name="Linglin J."/>
            <person name="Kema G.H.J."/>
            <person name="Lapalu N."/>
            <person name="Lawrence C.B."/>
            <person name="May K."/>
            <person name="Meyer M."/>
            <person name="Ollivier B."/>
            <person name="Poulain J."/>
            <person name="Schoch C.L."/>
            <person name="Simon A."/>
            <person name="Spatafora J.W."/>
            <person name="Stachowiak A."/>
            <person name="Turgeon B.G."/>
            <person name="Tyler B.M."/>
            <person name="Vincent D."/>
            <person name="Weissenbach J."/>
            <person name="Amselem J."/>
            <person name="Quesneville H."/>
            <person name="Oliver R.P."/>
            <person name="Wincker P."/>
            <person name="Balesdent M.-H."/>
            <person name="Howlett B.J."/>
        </authorList>
    </citation>
    <scope>NUCLEOTIDE SEQUENCE [LARGE SCALE GENOMIC DNA]</scope>
    <source>
        <strain evidence="3">JN3 / isolate v23.1.3 / race Av1-4-5-6-7-8</strain>
    </source>
</reference>
<dbReference type="AlphaFoldDB" id="E4ZSH6"/>
<protein>
    <submittedName>
        <fullName evidence="2">Uncharacterized protein</fullName>
    </submittedName>
</protein>
<name>E4ZSH6_LEPMJ</name>
<proteinExistence type="predicted"/>
<organism evidence="3">
    <name type="scientific">Leptosphaeria maculans (strain JN3 / isolate v23.1.3 / race Av1-4-5-6-7-8)</name>
    <name type="common">Blackleg fungus</name>
    <name type="synonym">Phoma lingam</name>
    <dbReference type="NCBI Taxonomy" id="985895"/>
    <lineage>
        <taxon>Eukaryota</taxon>
        <taxon>Fungi</taxon>
        <taxon>Dikarya</taxon>
        <taxon>Ascomycota</taxon>
        <taxon>Pezizomycotina</taxon>
        <taxon>Dothideomycetes</taxon>
        <taxon>Pleosporomycetidae</taxon>
        <taxon>Pleosporales</taxon>
        <taxon>Pleosporineae</taxon>
        <taxon>Leptosphaeriaceae</taxon>
        <taxon>Plenodomus</taxon>
        <taxon>Plenodomus lingam/Leptosphaeria maculans species complex</taxon>
    </lineage>
</organism>
<dbReference type="Proteomes" id="UP000002668">
    <property type="component" value="Genome"/>
</dbReference>
<dbReference type="OrthoDB" id="3934814at2759"/>
<dbReference type="EMBL" id="FP929122">
    <property type="protein sequence ID" value="CBX94356.1"/>
    <property type="molecule type" value="Genomic_DNA"/>
</dbReference>
<dbReference type="eggNOG" id="ENOG502TD65">
    <property type="taxonomic scope" value="Eukaryota"/>
</dbReference>
<dbReference type="OMA" id="QAHPIAD"/>
<dbReference type="VEuPathDB" id="FungiDB:LEMA_P121200.1"/>
<keyword evidence="3" id="KW-1185">Reference proteome</keyword>
<evidence type="ECO:0000313" key="3">
    <source>
        <dbReference type="Proteomes" id="UP000002668"/>
    </source>
</evidence>